<dbReference type="Proteomes" id="UP000501991">
    <property type="component" value="Chromosome"/>
</dbReference>
<organism evidence="2 3">
    <name type="scientific">Nitrogeniibacter mangrovi</name>
    <dbReference type="NCBI Taxonomy" id="2016596"/>
    <lineage>
        <taxon>Bacteria</taxon>
        <taxon>Pseudomonadati</taxon>
        <taxon>Pseudomonadota</taxon>
        <taxon>Betaproteobacteria</taxon>
        <taxon>Rhodocyclales</taxon>
        <taxon>Zoogloeaceae</taxon>
        <taxon>Nitrogeniibacter</taxon>
    </lineage>
</organism>
<dbReference type="InterPro" id="IPR021409">
    <property type="entry name" value="DUF3047"/>
</dbReference>
<feature type="chain" id="PRO_5025375428" evidence="1">
    <location>
        <begin position="21"/>
        <end position="241"/>
    </location>
</feature>
<name>A0A6C1B4A6_9RHOO</name>
<evidence type="ECO:0000256" key="1">
    <source>
        <dbReference type="SAM" id="SignalP"/>
    </source>
</evidence>
<dbReference type="AlphaFoldDB" id="A0A6C1B4A6"/>
<dbReference type="RefSeq" id="WP_173765752.1">
    <property type="nucleotide sequence ID" value="NZ_CP048836.1"/>
</dbReference>
<accession>A0A6C1B4A6</accession>
<gene>
    <name evidence="2" type="ORF">G3580_11820</name>
</gene>
<evidence type="ECO:0000313" key="3">
    <source>
        <dbReference type="Proteomes" id="UP000501991"/>
    </source>
</evidence>
<protein>
    <submittedName>
        <fullName evidence="2">DUF3047 domain-containing protein</fullName>
    </submittedName>
</protein>
<feature type="signal peptide" evidence="1">
    <location>
        <begin position="1"/>
        <end position="20"/>
    </location>
</feature>
<dbReference type="KEGG" id="azq:G3580_11820"/>
<reference evidence="2 3" key="1">
    <citation type="submission" date="2020-02" db="EMBL/GenBank/DDBJ databases">
        <title>Nitrogenibacter mangrovi gen. nov., sp. nov. isolated from mangrove sediment, a denitrifying betaproteobacterium.</title>
        <authorList>
            <person name="Liao H."/>
            <person name="Tian Y."/>
        </authorList>
    </citation>
    <scope>NUCLEOTIDE SEQUENCE [LARGE SCALE GENOMIC DNA]</scope>
    <source>
        <strain evidence="2 3">M9-3-2</strain>
    </source>
</reference>
<dbReference type="Pfam" id="PF11249">
    <property type="entry name" value="DUF3047"/>
    <property type="match status" value="1"/>
</dbReference>
<keyword evidence="3" id="KW-1185">Reference proteome</keyword>
<sequence length="241" mass="25854">MIRPLILLLTGLLVALPASATMSQPPAVADAPPGPPPSGWVHTQINEDTTPTRFSVVRDHGEGVIQARSEAGASSLVHTLSAPVPASAQLRWRWKVSNAVPGSDMAHKATDDYAARVYVFFDLSRDKLSLVDRIKIDAARTLWGAELPTAALCYVWGTKNAIGSIGPNPYTDRVRMIVLERGNARSGQWVMEQRDLAADFKAAFGEDAPPVTGIALGADTDNTGAEVEARFADIRFEAPAQ</sequence>
<keyword evidence="1" id="KW-0732">Signal</keyword>
<proteinExistence type="predicted"/>
<dbReference type="EMBL" id="CP048836">
    <property type="protein sequence ID" value="QID18263.1"/>
    <property type="molecule type" value="Genomic_DNA"/>
</dbReference>
<evidence type="ECO:0000313" key="2">
    <source>
        <dbReference type="EMBL" id="QID18263.1"/>
    </source>
</evidence>